<dbReference type="Pfam" id="PF02812">
    <property type="entry name" value="ELFV_dehydrog_N"/>
    <property type="match status" value="1"/>
</dbReference>
<accession>A0ABU9KPX8</accession>
<comment type="similarity">
    <text evidence="1 4 5">Belongs to the Glu/Leu/Phe/Val dehydrogenases family.</text>
</comment>
<dbReference type="InterPro" id="IPR046346">
    <property type="entry name" value="Aminoacid_DH-like_N_sf"/>
</dbReference>
<dbReference type="InterPro" id="IPR006095">
    <property type="entry name" value="Glu/Leu/Phe/Val/Trp_DH"/>
</dbReference>
<name>A0ABU9KPX8_9EURY</name>
<dbReference type="InterPro" id="IPR033524">
    <property type="entry name" value="Glu/Leu/Phe/Val_DH_AS"/>
</dbReference>
<keyword evidence="3 4" id="KW-0560">Oxidoreductase</keyword>
<evidence type="ECO:0000259" key="6">
    <source>
        <dbReference type="SMART" id="SM00839"/>
    </source>
</evidence>
<dbReference type="PIRSF" id="PIRSF000185">
    <property type="entry name" value="Glu_DH"/>
    <property type="match status" value="1"/>
</dbReference>
<protein>
    <recommendedName>
        <fullName evidence="4">Glutamate dehydrogenase</fullName>
    </recommendedName>
</protein>
<evidence type="ECO:0000256" key="4">
    <source>
        <dbReference type="PIRNR" id="PIRNR000185"/>
    </source>
</evidence>
<dbReference type="GO" id="GO:0016491">
    <property type="term" value="F:oxidoreductase activity"/>
    <property type="evidence" value="ECO:0007669"/>
    <property type="project" value="UniProtKB-KW"/>
</dbReference>
<evidence type="ECO:0000256" key="2">
    <source>
        <dbReference type="ARBA" id="ARBA00011643"/>
    </source>
</evidence>
<dbReference type="InterPro" id="IPR006097">
    <property type="entry name" value="Glu/Leu/Phe/Val/Trp_DH_dimer"/>
</dbReference>
<gene>
    <name evidence="7" type="ORF">WOA13_01120</name>
</gene>
<evidence type="ECO:0000256" key="5">
    <source>
        <dbReference type="RuleBase" id="RU004417"/>
    </source>
</evidence>
<dbReference type="PROSITE" id="PS00074">
    <property type="entry name" value="GLFV_DEHYDROGENASE"/>
    <property type="match status" value="1"/>
</dbReference>
<dbReference type="PANTHER" id="PTHR11606:SF13">
    <property type="entry name" value="GLUTAMATE DEHYDROGENASE 1, MITOCHONDRIAL"/>
    <property type="match status" value="1"/>
</dbReference>
<dbReference type="PRINTS" id="PR00082">
    <property type="entry name" value="GLFDHDRGNASE"/>
</dbReference>
<dbReference type="Gene3D" id="3.40.50.10860">
    <property type="entry name" value="Leucine Dehydrogenase, chain A, domain 1"/>
    <property type="match status" value="1"/>
</dbReference>
<dbReference type="Gene3D" id="3.40.50.720">
    <property type="entry name" value="NAD(P)-binding Rossmann-like Domain"/>
    <property type="match status" value="1"/>
</dbReference>
<comment type="caution">
    <text evidence="7">The sequence shown here is derived from an EMBL/GenBank/DDBJ whole genome shotgun (WGS) entry which is preliminary data.</text>
</comment>
<dbReference type="SUPFAM" id="SSF51735">
    <property type="entry name" value="NAD(P)-binding Rossmann-fold domains"/>
    <property type="match status" value="1"/>
</dbReference>
<dbReference type="Proteomes" id="UP001396646">
    <property type="component" value="Unassembled WGS sequence"/>
</dbReference>
<dbReference type="Pfam" id="PF00208">
    <property type="entry name" value="ELFV_dehydrog"/>
    <property type="match status" value="1"/>
</dbReference>
<feature type="domain" description="Glutamate/phenylalanine/leucine/valine/L-tryptophan dehydrogenase C-terminal" evidence="6">
    <location>
        <begin position="179"/>
        <end position="405"/>
    </location>
</feature>
<dbReference type="InterPro" id="IPR014362">
    <property type="entry name" value="Glu_DH"/>
</dbReference>
<dbReference type="EMBL" id="JBCAUS010000002">
    <property type="protein sequence ID" value="MEL4304439.1"/>
    <property type="molecule type" value="Genomic_DNA"/>
</dbReference>
<dbReference type="SUPFAM" id="SSF53223">
    <property type="entry name" value="Aminoacid dehydrogenase-like, N-terminal domain"/>
    <property type="match status" value="1"/>
</dbReference>
<comment type="subunit">
    <text evidence="2">Homohexamer.</text>
</comment>
<evidence type="ECO:0000256" key="1">
    <source>
        <dbReference type="ARBA" id="ARBA00006382"/>
    </source>
</evidence>
<sequence length="416" mass="44827">MNLRSKSKPIDKCYYPGARKYNIISCNLVGQDTFKGGVVTEDIFRFADELGPSKIIHVYEPSVGLKAVLVVDNVAAGPSIGGVRMAPDVSTEECFRLARAMTLKNAAAGLPYGGGKAVIYADPKMEKEKKIELIRVLACSLREIEEYIFAPDMGTDEDCMASVKDEIGRVVGLPRVLGGIPLDEIGATGWGLRHSTEVALEFCDFKLEGARVAVQGFGAVGKNAARFLAEKGSVVVAIGDSRGTLYNPDGLDVDVVIALKESGGSVVDYPGGQKLERDAVIDVDCDIWIPAARPDVLNEENVHRLRTKLVVEGANIPITQGAEKYLHEKGILCVPDFIANAGGVICAAMEYEGASECAALQAIEEKVRTNTRLVLKNAADKEILPREAALELALSRIHKAMGYRRWSLFSSAPGFV</sequence>
<reference evidence="7 8" key="1">
    <citation type="submission" date="2024-04" db="EMBL/GenBank/DDBJ databases">
        <title>Methanococcoides sp. LMO-2.</title>
        <authorList>
            <person name="Liang L."/>
        </authorList>
    </citation>
    <scope>NUCLEOTIDE SEQUENCE [LARGE SCALE GENOMIC DNA]</scope>
    <source>
        <strain evidence="7 8">LMO-2</strain>
    </source>
</reference>
<evidence type="ECO:0000256" key="3">
    <source>
        <dbReference type="ARBA" id="ARBA00023002"/>
    </source>
</evidence>
<dbReference type="CDD" id="cd01076">
    <property type="entry name" value="NAD_bind_1_Glu_DH"/>
    <property type="match status" value="1"/>
</dbReference>
<evidence type="ECO:0000313" key="8">
    <source>
        <dbReference type="Proteomes" id="UP001396646"/>
    </source>
</evidence>
<dbReference type="PANTHER" id="PTHR11606">
    <property type="entry name" value="GLUTAMATE DEHYDROGENASE"/>
    <property type="match status" value="1"/>
</dbReference>
<dbReference type="RefSeq" id="WP_342126163.1">
    <property type="nucleotide sequence ID" value="NZ_JBCAUS010000002.1"/>
</dbReference>
<proteinExistence type="inferred from homology"/>
<keyword evidence="8" id="KW-1185">Reference proteome</keyword>
<dbReference type="InterPro" id="IPR006096">
    <property type="entry name" value="Glu/Leu/Phe/Val/Trp_DH_C"/>
</dbReference>
<dbReference type="InterPro" id="IPR033922">
    <property type="entry name" value="NAD_bind_Glu_DH"/>
</dbReference>
<organism evidence="7 8">
    <name type="scientific">Methanococcoides cohabitans</name>
    <dbReference type="NCBI Taxonomy" id="3136559"/>
    <lineage>
        <taxon>Archaea</taxon>
        <taxon>Methanobacteriati</taxon>
        <taxon>Methanobacteriota</taxon>
        <taxon>Stenosarchaea group</taxon>
        <taxon>Methanomicrobia</taxon>
        <taxon>Methanosarcinales</taxon>
        <taxon>Methanosarcinaceae</taxon>
        <taxon>Methanococcoides</taxon>
    </lineage>
</organism>
<dbReference type="SMART" id="SM00839">
    <property type="entry name" value="ELFV_dehydrog"/>
    <property type="match status" value="1"/>
</dbReference>
<dbReference type="InterPro" id="IPR036291">
    <property type="entry name" value="NAD(P)-bd_dom_sf"/>
</dbReference>
<evidence type="ECO:0000313" key="7">
    <source>
        <dbReference type="EMBL" id="MEL4304439.1"/>
    </source>
</evidence>